<evidence type="ECO:0000256" key="1">
    <source>
        <dbReference type="SAM" id="MobiDB-lite"/>
    </source>
</evidence>
<feature type="region of interest" description="Disordered" evidence="1">
    <location>
        <begin position="62"/>
        <end position="95"/>
    </location>
</feature>
<organism evidence="2 3">
    <name type="scientific">Oryza sativa subsp. japonica</name>
    <name type="common">Rice</name>
    <dbReference type="NCBI Taxonomy" id="39947"/>
    <lineage>
        <taxon>Eukaryota</taxon>
        <taxon>Viridiplantae</taxon>
        <taxon>Streptophyta</taxon>
        <taxon>Embryophyta</taxon>
        <taxon>Tracheophyta</taxon>
        <taxon>Spermatophyta</taxon>
        <taxon>Magnoliopsida</taxon>
        <taxon>Liliopsida</taxon>
        <taxon>Poales</taxon>
        <taxon>Poaceae</taxon>
        <taxon>BOP clade</taxon>
        <taxon>Oryzoideae</taxon>
        <taxon>Oryzeae</taxon>
        <taxon>Oryzinae</taxon>
        <taxon>Oryza</taxon>
        <taxon>Oryza sativa</taxon>
    </lineage>
</organism>
<reference evidence="3" key="1">
    <citation type="journal article" date="2005" name="Nature">
        <title>The map-based sequence of the rice genome.</title>
        <authorList>
            <consortium name="International rice genome sequencing project (IRGSP)"/>
            <person name="Matsumoto T."/>
            <person name="Wu J."/>
            <person name="Kanamori H."/>
            <person name="Katayose Y."/>
            <person name="Fujisawa M."/>
            <person name="Namiki N."/>
            <person name="Mizuno H."/>
            <person name="Yamamoto K."/>
            <person name="Antonio B.A."/>
            <person name="Baba T."/>
            <person name="Sakata K."/>
            <person name="Nagamura Y."/>
            <person name="Aoki H."/>
            <person name="Arikawa K."/>
            <person name="Arita K."/>
            <person name="Bito T."/>
            <person name="Chiden Y."/>
            <person name="Fujitsuka N."/>
            <person name="Fukunaka R."/>
            <person name="Hamada M."/>
            <person name="Harada C."/>
            <person name="Hayashi A."/>
            <person name="Hijishita S."/>
            <person name="Honda M."/>
            <person name="Hosokawa S."/>
            <person name="Ichikawa Y."/>
            <person name="Idonuma A."/>
            <person name="Iijima M."/>
            <person name="Ikeda M."/>
            <person name="Ikeno M."/>
            <person name="Ito K."/>
            <person name="Ito S."/>
            <person name="Ito T."/>
            <person name="Ito Y."/>
            <person name="Ito Y."/>
            <person name="Iwabuchi A."/>
            <person name="Kamiya K."/>
            <person name="Karasawa W."/>
            <person name="Kurita K."/>
            <person name="Katagiri S."/>
            <person name="Kikuta A."/>
            <person name="Kobayashi H."/>
            <person name="Kobayashi N."/>
            <person name="Machita K."/>
            <person name="Maehara T."/>
            <person name="Masukawa M."/>
            <person name="Mizubayashi T."/>
            <person name="Mukai Y."/>
            <person name="Nagasaki H."/>
            <person name="Nagata Y."/>
            <person name="Naito S."/>
            <person name="Nakashima M."/>
            <person name="Nakama Y."/>
            <person name="Nakamichi Y."/>
            <person name="Nakamura M."/>
            <person name="Meguro A."/>
            <person name="Negishi M."/>
            <person name="Ohta I."/>
            <person name="Ohta T."/>
            <person name="Okamoto M."/>
            <person name="Ono N."/>
            <person name="Saji S."/>
            <person name="Sakaguchi M."/>
            <person name="Sakai K."/>
            <person name="Shibata M."/>
            <person name="Shimokawa T."/>
            <person name="Song J."/>
            <person name="Takazaki Y."/>
            <person name="Terasawa K."/>
            <person name="Tsugane M."/>
            <person name="Tsuji K."/>
            <person name="Ueda S."/>
            <person name="Waki K."/>
            <person name="Yamagata H."/>
            <person name="Yamamoto M."/>
            <person name="Yamamoto S."/>
            <person name="Yamane H."/>
            <person name="Yoshiki S."/>
            <person name="Yoshihara R."/>
            <person name="Yukawa K."/>
            <person name="Zhong H."/>
            <person name="Yano M."/>
            <person name="Yuan Q."/>
            <person name="Ouyang S."/>
            <person name="Liu J."/>
            <person name="Jones K.M."/>
            <person name="Gansberger K."/>
            <person name="Moffat K."/>
            <person name="Hill J."/>
            <person name="Bera J."/>
            <person name="Fadrosh D."/>
            <person name="Jin S."/>
            <person name="Johri S."/>
            <person name="Kim M."/>
            <person name="Overton L."/>
            <person name="Reardon M."/>
            <person name="Tsitrin T."/>
            <person name="Vuong H."/>
            <person name="Weaver B."/>
            <person name="Ciecko A."/>
            <person name="Tallon L."/>
            <person name="Jackson J."/>
            <person name="Pai G."/>
            <person name="Aken S.V."/>
            <person name="Utterback T."/>
            <person name="Reidmuller S."/>
            <person name="Feldblyum T."/>
            <person name="Hsiao J."/>
            <person name="Zismann V."/>
            <person name="Iobst S."/>
            <person name="de Vazeille A.R."/>
            <person name="Buell C.R."/>
            <person name="Ying K."/>
            <person name="Li Y."/>
            <person name="Lu T."/>
            <person name="Huang Y."/>
            <person name="Zhao Q."/>
            <person name="Feng Q."/>
            <person name="Zhang L."/>
            <person name="Zhu J."/>
            <person name="Weng Q."/>
            <person name="Mu J."/>
            <person name="Lu Y."/>
            <person name="Fan D."/>
            <person name="Liu Y."/>
            <person name="Guan J."/>
            <person name="Zhang Y."/>
            <person name="Yu S."/>
            <person name="Liu X."/>
            <person name="Zhang Y."/>
            <person name="Hong G."/>
            <person name="Han B."/>
            <person name="Choisne N."/>
            <person name="Demange N."/>
            <person name="Orjeda G."/>
            <person name="Samain S."/>
            <person name="Cattolico L."/>
            <person name="Pelletier E."/>
            <person name="Couloux A."/>
            <person name="Segurens B."/>
            <person name="Wincker P."/>
            <person name="D'Hont A."/>
            <person name="Scarpelli C."/>
            <person name="Weissenbach J."/>
            <person name="Salanoubat M."/>
            <person name="Quetier F."/>
            <person name="Yu Y."/>
            <person name="Kim H.R."/>
            <person name="Rambo T."/>
            <person name="Currie J."/>
            <person name="Collura K."/>
            <person name="Luo M."/>
            <person name="Yang T."/>
            <person name="Ammiraju J.S.S."/>
            <person name="Engler F."/>
            <person name="Soderlund C."/>
            <person name="Wing R.A."/>
            <person name="Palmer L.E."/>
            <person name="de la Bastide M."/>
            <person name="Spiegel L."/>
            <person name="Nascimento L."/>
            <person name="Zutavern T."/>
            <person name="O'Shaughnessy A."/>
            <person name="Dike S."/>
            <person name="Dedhia N."/>
            <person name="Preston R."/>
            <person name="Balija V."/>
            <person name="McCombie W.R."/>
            <person name="Chow T."/>
            <person name="Chen H."/>
            <person name="Chung M."/>
            <person name="Chen C."/>
            <person name="Shaw J."/>
            <person name="Wu H."/>
            <person name="Hsiao K."/>
            <person name="Chao Y."/>
            <person name="Chu M."/>
            <person name="Cheng C."/>
            <person name="Hour A."/>
            <person name="Lee P."/>
            <person name="Lin S."/>
            <person name="Lin Y."/>
            <person name="Liou J."/>
            <person name="Liu S."/>
            <person name="Hsing Y."/>
            <person name="Raghuvanshi S."/>
            <person name="Mohanty A."/>
            <person name="Bharti A.K."/>
            <person name="Gaur A."/>
            <person name="Gupta V."/>
            <person name="Kumar D."/>
            <person name="Ravi V."/>
            <person name="Vij S."/>
            <person name="Kapur A."/>
            <person name="Khurana P."/>
            <person name="Khurana P."/>
            <person name="Khurana J.P."/>
            <person name="Tyagi A.K."/>
            <person name="Gaikwad K."/>
            <person name="Singh A."/>
            <person name="Dalal V."/>
            <person name="Srivastava S."/>
            <person name="Dixit A."/>
            <person name="Pal A.K."/>
            <person name="Ghazi I.A."/>
            <person name="Yadav M."/>
            <person name="Pandit A."/>
            <person name="Bhargava A."/>
            <person name="Sureshbabu K."/>
            <person name="Batra K."/>
            <person name="Sharma T.R."/>
            <person name="Mohapatra T."/>
            <person name="Singh N.K."/>
            <person name="Messing J."/>
            <person name="Nelson A.B."/>
            <person name="Fuks G."/>
            <person name="Kavchok S."/>
            <person name="Keizer G."/>
            <person name="Linton E."/>
            <person name="Llaca V."/>
            <person name="Song R."/>
            <person name="Tanyolac B."/>
            <person name="Young S."/>
            <person name="Ho-Il K."/>
            <person name="Hahn J.H."/>
            <person name="Sangsakoo G."/>
            <person name="Vanavichit A."/>
            <person name="de Mattos Luiz.A.T."/>
            <person name="Zimmer P.D."/>
            <person name="Malone G."/>
            <person name="Dellagostin O."/>
            <person name="de Oliveira A.C."/>
            <person name="Bevan M."/>
            <person name="Bancroft I."/>
            <person name="Minx P."/>
            <person name="Cordum H."/>
            <person name="Wilson R."/>
            <person name="Cheng Z."/>
            <person name="Jin W."/>
            <person name="Jiang J."/>
            <person name="Leong S.A."/>
            <person name="Iwama H."/>
            <person name="Gojobori T."/>
            <person name="Itoh T."/>
            <person name="Niimura Y."/>
            <person name="Fujii Y."/>
            <person name="Habara T."/>
            <person name="Sakai H."/>
            <person name="Sato Y."/>
            <person name="Wilson G."/>
            <person name="Kumar K."/>
            <person name="McCouch S."/>
            <person name="Juretic N."/>
            <person name="Hoen D."/>
            <person name="Wright S."/>
            <person name="Bruskiewich R."/>
            <person name="Bureau T."/>
            <person name="Miyao A."/>
            <person name="Hirochika H."/>
            <person name="Nishikawa T."/>
            <person name="Kadowaki K."/>
            <person name="Sugiura M."/>
            <person name="Burr B."/>
            <person name="Sasaki T."/>
        </authorList>
    </citation>
    <scope>NUCLEOTIDE SEQUENCE [LARGE SCALE GENOMIC DNA]</scope>
    <source>
        <strain evidence="3">cv. Nipponbare</strain>
    </source>
</reference>
<name>A0A0P0XV50_ORYSJ</name>
<protein>
    <submittedName>
        <fullName evidence="2">Os10g0469100 protein</fullName>
    </submittedName>
</protein>
<accession>A0A0P0XV50</accession>
<feature type="compositionally biased region" description="Polar residues" evidence="1">
    <location>
        <begin position="20"/>
        <end position="30"/>
    </location>
</feature>
<gene>
    <name evidence="2" type="ordered locus">Os10g0469100</name>
    <name evidence="2" type="ORF">OSNPB_100469100</name>
</gene>
<dbReference type="AlphaFoldDB" id="A0A0P0XV50"/>
<dbReference type="Gramene" id="Os10t0469100-02">
    <property type="protein sequence ID" value="Os10t0469100-02"/>
    <property type="gene ID" value="Os10g0469100"/>
</dbReference>
<keyword evidence="3" id="KW-1185">Reference proteome</keyword>
<proteinExistence type="predicted"/>
<reference evidence="2 3" key="2">
    <citation type="journal article" date="2013" name="Plant Cell Physiol.">
        <title>Rice Annotation Project Database (RAP-DB): an integrative and interactive database for rice genomics.</title>
        <authorList>
            <person name="Sakai H."/>
            <person name="Lee S.S."/>
            <person name="Tanaka T."/>
            <person name="Numa H."/>
            <person name="Kim J."/>
            <person name="Kawahara Y."/>
            <person name="Wakimoto H."/>
            <person name="Yang C.C."/>
            <person name="Iwamoto M."/>
            <person name="Abe T."/>
            <person name="Yamada Y."/>
            <person name="Muto A."/>
            <person name="Inokuchi H."/>
            <person name="Ikemura T."/>
            <person name="Matsumoto T."/>
            <person name="Sasaki T."/>
            <person name="Itoh T."/>
        </authorList>
    </citation>
    <scope>NUCLEOTIDE SEQUENCE [LARGE SCALE GENOMIC DNA]</scope>
    <source>
        <strain evidence="3">cv. Nipponbare</strain>
    </source>
</reference>
<reference evidence="2 3" key="3">
    <citation type="journal article" date="2013" name="Rice">
        <title>Improvement of the Oryza sativa Nipponbare reference genome using next generation sequence and optical map data.</title>
        <authorList>
            <person name="Kawahara Y."/>
            <person name="de la Bastide M."/>
            <person name="Hamilton J.P."/>
            <person name="Kanamori H."/>
            <person name="McCombie W.R."/>
            <person name="Ouyang S."/>
            <person name="Schwartz D.C."/>
            <person name="Tanaka T."/>
            <person name="Wu J."/>
            <person name="Zhou S."/>
            <person name="Childs K.L."/>
            <person name="Davidson R.M."/>
            <person name="Lin H."/>
            <person name="Quesada-Ocampo L."/>
            <person name="Vaillancourt B."/>
            <person name="Sakai H."/>
            <person name="Lee S.S."/>
            <person name="Kim J."/>
            <person name="Numa H."/>
            <person name="Itoh T."/>
            <person name="Buell C.R."/>
            <person name="Matsumoto T."/>
        </authorList>
    </citation>
    <scope>NUCLEOTIDE SEQUENCE [LARGE SCALE GENOMIC DNA]</scope>
    <source>
        <strain evidence="3">cv. Nipponbare</strain>
    </source>
</reference>
<sequence>SSPPRSQALAAPCRGGARAPSTSPAISFTESLIKPPPTAKETASAPLYLRPRAAQHFASSTAVAIRKPGETLTSPPPPIRENSPHLRPGLRPKLR</sequence>
<feature type="region of interest" description="Disordered" evidence="1">
    <location>
        <begin position="1"/>
        <end position="44"/>
    </location>
</feature>
<dbReference type="Proteomes" id="UP000059680">
    <property type="component" value="Chromosome 10"/>
</dbReference>
<feature type="non-terminal residue" evidence="2">
    <location>
        <position position="1"/>
    </location>
</feature>
<dbReference type="EMBL" id="AP014966">
    <property type="protein sequence ID" value="BAT11240.1"/>
    <property type="molecule type" value="Genomic_DNA"/>
</dbReference>
<evidence type="ECO:0000313" key="3">
    <source>
        <dbReference type="Proteomes" id="UP000059680"/>
    </source>
</evidence>
<evidence type="ECO:0000313" key="2">
    <source>
        <dbReference type="EMBL" id="BAT11240.1"/>
    </source>
</evidence>
<dbReference type="ExpressionAtlas" id="A0A0P0XV50">
    <property type="expression patterns" value="baseline and differential"/>
</dbReference>